<accession>A0AAW1Y050</accession>
<gene>
    <name evidence="2" type="ORF">M0R45_007238</name>
</gene>
<dbReference type="PANTHER" id="PTHR34656">
    <property type="entry name" value="PYRROLINE-5-CARBOXYLATE REDUCTASE"/>
    <property type="match status" value="1"/>
</dbReference>
<evidence type="ECO:0000313" key="2">
    <source>
        <dbReference type="EMBL" id="KAK9941534.1"/>
    </source>
</evidence>
<name>A0AAW1Y050_RUBAR</name>
<comment type="caution">
    <text evidence="2">The sequence shown here is derived from an EMBL/GenBank/DDBJ whole genome shotgun (WGS) entry which is preliminary data.</text>
</comment>
<organism evidence="2 3">
    <name type="scientific">Rubus argutus</name>
    <name type="common">Southern blackberry</name>
    <dbReference type="NCBI Taxonomy" id="59490"/>
    <lineage>
        <taxon>Eukaryota</taxon>
        <taxon>Viridiplantae</taxon>
        <taxon>Streptophyta</taxon>
        <taxon>Embryophyta</taxon>
        <taxon>Tracheophyta</taxon>
        <taxon>Spermatophyta</taxon>
        <taxon>Magnoliopsida</taxon>
        <taxon>eudicotyledons</taxon>
        <taxon>Gunneridae</taxon>
        <taxon>Pentapetalae</taxon>
        <taxon>rosids</taxon>
        <taxon>fabids</taxon>
        <taxon>Rosales</taxon>
        <taxon>Rosaceae</taxon>
        <taxon>Rosoideae</taxon>
        <taxon>Rosoideae incertae sedis</taxon>
        <taxon>Rubus</taxon>
    </lineage>
</organism>
<dbReference type="Proteomes" id="UP001457282">
    <property type="component" value="Unassembled WGS sequence"/>
</dbReference>
<sequence length="85" mass="9301">MSCLLLIGLSLVFVLVVIAARATMIAWITVLVMLTFAGNRRRVLVRRGRLITADVAIDLFRVVIKERGHLAVALVTLTAMLGLTL</sequence>
<reference evidence="2 3" key="1">
    <citation type="journal article" date="2023" name="G3 (Bethesda)">
        <title>A chromosome-length genome assembly and annotation of blackberry (Rubus argutus, cv. 'Hillquist').</title>
        <authorList>
            <person name="Bruna T."/>
            <person name="Aryal R."/>
            <person name="Dudchenko O."/>
            <person name="Sargent D.J."/>
            <person name="Mead D."/>
            <person name="Buti M."/>
            <person name="Cavallini A."/>
            <person name="Hytonen T."/>
            <person name="Andres J."/>
            <person name="Pham M."/>
            <person name="Weisz D."/>
            <person name="Mascagni F."/>
            <person name="Usai G."/>
            <person name="Natali L."/>
            <person name="Bassil N."/>
            <person name="Fernandez G.E."/>
            <person name="Lomsadze A."/>
            <person name="Armour M."/>
            <person name="Olukolu B."/>
            <person name="Poorten T."/>
            <person name="Britton C."/>
            <person name="Davik J."/>
            <person name="Ashrafi H."/>
            <person name="Aiden E.L."/>
            <person name="Borodovsky M."/>
            <person name="Worthington M."/>
        </authorList>
    </citation>
    <scope>NUCLEOTIDE SEQUENCE [LARGE SCALE GENOMIC DNA]</scope>
    <source>
        <strain evidence="2">PI 553951</strain>
    </source>
</reference>
<dbReference type="AlphaFoldDB" id="A0AAW1Y050"/>
<dbReference type="PANTHER" id="PTHR34656:SF2">
    <property type="entry name" value="TRANSMEMBRANE PROTEIN"/>
    <property type="match status" value="1"/>
</dbReference>
<keyword evidence="1" id="KW-0472">Membrane</keyword>
<evidence type="ECO:0000256" key="1">
    <source>
        <dbReference type="SAM" id="Phobius"/>
    </source>
</evidence>
<dbReference type="EMBL" id="JBEDUW010000002">
    <property type="protein sequence ID" value="KAK9941534.1"/>
    <property type="molecule type" value="Genomic_DNA"/>
</dbReference>
<keyword evidence="1" id="KW-0812">Transmembrane</keyword>
<evidence type="ECO:0000313" key="3">
    <source>
        <dbReference type="Proteomes" id="UP001457282"/>
    </source>
</evidence>
<keyword evidence="1" id="KW-1133">Transmembrane helix</keyword>
<feature type="transmembrane region" description="Helical" evidence="1">
    <location>
        <begin position="6"/>
        <end position="37"/>
    </location>
</feature>
<proteinExistence type="predicted"/>
<protein>
    <submittedName>
        <fullName evidence="2">Uncharacterized protein</fullName>
    </submittedName>
</protein>
<keyword evidence="3" id="KW-1185">Reference proteome</keyword>